<comment type="caution">
    <text evidence="2">The sequence shown here is derived from an EMBL/GenBank/DDBJ whole genome shotgun (WGS) entry which is preliminary data.</text>
</comment>
<dbReference type="Proteomes" id="UP000287651">
    <property type="component" value="Unassembled WGS sequence"/>
</dbReference>
<evidence type="ECO:0000256" key="1">
    <source>
        <dbReference type="SAM" id="MobiDB-lite"/>
    </source>
</evidence>
<gene>
    <name evidence="2" type="ORF">B296_00008987</name>
</gene>
<dbReference type="EMBL" id="AMZH03001721">
    <property type="protein sequence ID" value="RRT78263.1"/>
    <property type="molecule type" value="Genomic_DNA"/>
</dbReference>
<reference evidence="2 3" key="1">
    <citation type="journal article" date="2014" name="Agronomy (Basel)">
        <title>A Draft Genome Sequence for Ensete ventricosum, the Drought-Tolerant Tree Against Hunger.</title>
        <authorList>
            <person name="Harrison J."/>
            <person name="Moore K.A."/>
            <person name="Paszkiewicz K."/>
            <person name="Jones T."/>
            <person name="Grant M."/>
            <person name="Ambacheew D."/>
            <person name="Muzemil S."/>
            <person name="Studholme D.J."/>
        </authorList>
    </citation>
    <scope>NUCLEOTIDE SEQUENCE [LARGE SCALE GENOMIC DNA]</scope>
</reference>
<sequence>MTNWTTFQPQYSKSRNRPSAIDRGRKRKVEEEEKKKKKKKKRRRSTSSRPSGDSARGSPASRHRLCCPSAVAAARPRPRVAREPSPSVLPKRRRRRPRVIFLPTRERVRGDTHCAYRPVPVQTGMSILAATILLYYRTYTLDE</sequence>
<feature type="compositionally biased region" description="Polar residues" evidence="1">
    <location>
        <begin position="1"/>
        <end position="13"/>
    </location>
</feature>
<accession>A0A427APZ7</accession>
<feature type="compositionally biased region" description="Basic and acidic residues" evidence="1">
    <location>
        <begin position="20"/>
        <end position="34"/>
    </location>
</feature>
<organism evidence="2 3">
    <name type="scientific">Ensete ventricosum</name>
    <name type="common">Abyssinian banana</name>
    <name type="synonym">Musa ensete</name>
    <dbReference type="NCBI Taxonomy" id="4639"/>
    <lineage>
        <taxon>Eukaryota</taxon>
        <taxon>Viridiplantae</taxon>
        <taxon>Streptophyta</taxon>
        <taxon>Embryophyta</taxon>
        <taxon>Tracheophyta</taxon>
        <taxon>Spermatophyta</taxon>
        <taxon>Magnoliopsida</taxon>
        <taxon>Liliopsida</taxon>
        <taxon>Zingiberales</taxon>
        <taxon>Musaceae</taxon>
        <taxon>Ensete</taxon>
    </lineage>
</organism>
<protein>
    <submittedName>
        <fullName evidence="2">Uncharacterized protein</fullName>
    </submittedName>
</protein>
<feature type="compositionally biased region" description="Basic residues" evidence="1">
    <location>
        <begin position="35"/>
        <end position="46"/>
    </location>
</feature>
<dbReference type="AlphaFoldDB" id="A0A427APZ7"/>
<feature type="region of interest" description="Disordered" evidence="1">
    <location>
        <begin position="1"/>
        <end position="98"/>
    </location>
</feature>
<evidence type="ECO:0000313" key="3">
    <source>
        <dbReference type="Proteomes" id="UP000287651"/>
    </source>
</evidence>
<evidence type="ECO:0000313" key="2">
    <source>
        <dbReference type="EMBL" id="RRT78263.1"/>
    </source>
</evidence>
<name>A0A427APZ7_ENSVE</name>
<proteinExistence type="predicted"/>